<evidence type="ECO:0000256" key="6">
    <source>
        <dbReference type="ARBA" id="ARBA00040062"/>
    </source>
</evidence>
<keyword evidence="1" id="KW-0378">Hydrolase</keyword>
<evidence type="ECO:0000313" key="10">
    <source>
        <dbReference type="Proteomes" id="UP001500635"/>
    </source>
</evidence>
<proteinExistence type="inferred from homology"/>
<sequence>MASTSDDPRFAAASILDAQPFNALVGARLTEFGDGGAELILDVEERHLQQYGVVHGGVLAYLADNVVTFAAGTRLGSGVITAGVDVSYLRAARNGRLRAIGTVVHHTARHAVGTAEIWHHAPDGAEPVLCAIARGTVFATTGSR</sequence>
<comment type="similarity">
    <text evidence="4">Belongs to the YigI thioesterase family.</text>
</comment>
<evidence type="ECO:0000256" key="3">
    <source>
        <dbReference type="ARBA" id="ARBA00036002"/>
    </source>
</evidence>
<comment type="caution">
    <text evidence="9">The sequence shown here is derived from an EMBL/GenBank/DDBJ whole genome shotgun (WGS) entry which is preliminary data.</text>
</comment>
<organism evidence="9 10">
    <name type="scientific">Tsukamurella soli</name>
    <dbReference type="NCBI Taxonomy" id="644556"/>
    <lineage>
        <taxon>Bacteria</taxon>
        <taxon>Bacillati</taxon>
        <taxon>Actinomycetota</taxon>
        <taxon>Actinomycetes</taxon>
        <taxon>Mycobacteriales</taxon>
        <taxon>Tsukamurellaceae</taxon>
        <taxon>Tsukamurella</taxon>
    </lineage>
</organism>
<evidence type="ECO:0000256" key="2">
    <source>
        <dbReference type="ARBA" id="ARBA00035880"/>
    </source>
</evidence>
<accession>A0ABP8JQ64</accession>
<evidence type="ECO:0000259" key="8">
    <source>
        <dbReference type="Pfam" id="PF03061"/>
    </source>
</evidence>
<dbReference type="InterPro" id="IPR029069">
    <property type="entry name" value="HotDog_dom_sf"/>
</dbReference>
<comment type="catalytic activity">
    <reaction evidence="3">
        <text>a long-chain fatty acyl-CoA + H2O = a long-chain fatty acid + CoA + H(+)</text>
        <dbReference type="Rhea" id="RHEA:67680"/>
        <dbReference type="ChEBI" id="CHEBI:15377"/>
        <dbReference type="ChEBI" id="CHEBI:15378"/>
        <dbReference type="ChEBI" id="CHEBI:57287"/>
        <dbReference type="ChEBI" id="CHEBI:57560"/>
        <dbReference type="ChEBI" id="CHEBI:83139"/>
    </reaction>
</comment>
<name>A0ABP8JQ64_9ACTN</name>
<dbReference type="RefSeq" id="WP_344996471.1">
    <property type="nucleotide sequence ID" value="NZ_BAABFR010000038.1"/>
</dbReference>
<dbReference type="EC" id="3.1.2.20" evidence="5"/>
<comment type="catalytic activity">
    <reaction evidence="2">
        <text>a fatty acyl-CoA + H2O = a fatty acid + CoA + H(+)</text>
        <dbReference type="Rhea" id="RHEA:16781"/>
        <dbReference type="ChEBI" id="CHEBI:15377"/>
        <dbReference type="ChEBI" id="CHEBI:15378"/>
        <dbReference type="ChEBI" id="CHEBI:28868"/>
        <dbReference type="ChEBI" id="CHEBI:57287"/>
        <dbReference type="ChEBI" id="CHEBI:77636"/>
        <dbReference type="EC" id="3.1.2.20"/>
    </reaction>
</comment>
<feature type="domain" description="Thioesterase" evidence="8">
    <location>
        <begin position="51"/>
        <end position="119"/>
    </location>
</feature>
<dbReference type="InterPro" id="IPR003736">
    <property type="entry name" value="PAAI_dom"/>
</dbReference>
<evidence type="ECO:0000256" key="5">
    <source>
        <dbReference type="ARBA" id="ARBA00038894"/>
    </source>
</evidence>
<protein>
    <recommendedName>
        <fullName evidence="6">Medium/long-chain acyl-CoA thioesterase YigI</fullName>
        <ecNumber evidence="5">3.1.2.20</ecNumber>
    </recommendedName>
</protein>
<evidence type="ECO:0000256" key="7">
    <source>
        <dbReference type="ARBA" id="ARBA00048062"/>
    </source>
</evidence>
<dbReference type="Gene3D" id="3.10.129.10">
    <property type="entry name" value="Hotdog Thioesterase"/>
    <property type="match status" value="1"/>
</dbReference>
<keyword evidence="10" id="KW-1185">Reference proteome</keyword>
<reference evidence="10" key="1">
    <citation type="journal article" date="2019" name="Int. J. Syst. Evol. Microbiol.">
        <title>The Global Catalogue of Microorganisms (GCM) 10K type strain sequencing project: providing services to taxonomists for standard genome sequencing and annotation.</title>
        <authorList>
            <consortium name="The Broad Institute Genomics Platform"/>
            <consortium name="The Broad Institute Genome Sequencing Center for Infectious Disease"/>
            <person name="Wu L."/>
            <person name="Ma J."/>
        </authorList>
    </citation>
    <scope>NUCLEOTIDE SEQUENCE [LARGE SCALE GENOMIC DNA]</scope>
    <source>
        <strain evidence="10">JCM 17688</strain>
    </source>
</reference>
<dbReference type="InterPro" id="IPR006683">
    <property type="entry name" value="Thioestr_dom"/>
</dbReference>
<gene>
    <name evidence="9" type="ORF">GCM10023147_26630</name>
</gene>
<dbReference type="SUPFAM" id="SSF54637">
    <property type="entry name" value="Thioesterase/thiol ester dehydrase-isomerase"/>
    <property type="match status" value="1"/>
</dbReference>
<dbReference type="Pfam" id="PF03061">
    <property type="entry name" value="4HBT"/>
    <property type="match status" value="1"/>
</dbReference>
<evidence type="ECO:0000313" key="9">
    <source>
        <dbReference type="EMBL" id="GAA4394502.1"/>
    </source>
</evidence>
<evidence type="ECO:0000256" key="1">
    <source>
        <dbReference type="ARBA" id="ARBA00022801"/>
    </source>
</evidence>
<dbReference type="NCBIfam" id="TIGR00369">
    <property type="entry name" value="unchar_dom_1"/>
    <property type="match status" value="1"/>
</dbReference>
<dbReference type="CDD" id="cd03443">
    <property type="entry name" value="PaaI_thioesterase"/>
    <property type="match status" value="1"/>
</dbReference>
<dbReference type="PANTHER" id="PTHR43240:SF20">
    <property type="entry name" value="MEDIUM_LONG-CHAIN ACYL-COA THIOESTERASE YIGI"/>
    <property type="match status" value="1"/>
</dbReference>
<comment type="catalytic activity">
    <reaction evidence="7">
        <text>a medium-chain fatty acyl-CoA + H2O = a medium-chain fatty acid + CoA + H(+)</text>
        <dbReference type="Rhea" id="RHEA:68184"/>
        <dbReference type="ChEBI" id="CHEBI:15377"/>
        <dbReference type="ChEBI" id="CHEBI:15378"/>
        <dbReference type="ChEBI" id="CHEBI:57287"/>
        <dbReference type="ChEBI" id="CHEBI:59558"/>
        <dbReference type="ChEBI" id="CHEBI:90546"/>
    </reaction>
</comment>
<dbReference type="PANTHER" id="PTHR43240">
    <property type="entry name" value="1,4-DIHYDROXY-2-NAPHTHOYL-COA THIOESTERASE 1"/>
    <property type="match status" value="1"/>
</dbReference>
<dbReference type="Proteomes" id="UP001500635">
    <property type="component" value="Unassembled WGS sequence"/>
</dbReference>
<dbReference type="EMBL" id="BAABFR010000038">
    <property type="protein sequence ID" value="GAA4394502.1"/>
    <property type="molecule type" value="Genomic_DNA"/>
</dbReference>
<evidence type="ECO:0000256" key="4">
    <source>
        <dbReference type="ARBA" id="ARBA00038381"/>
    </source>
</evidence>